<dbReference type="PANTHER" id="PTHR39163">
    <property type="entry name" value="FERREDOXIN"/>
    <property type="match status" value="1"/>
</dbReference>
<dbReference type="PROSITE" id="PS51379">
    <property type="entry name" value="4FE4S_FER_2"/>
    <property type="match status" value="1"/>
</dbReference>
<dbReference type="SUPFAM" id="SSF54862">
    <property type="entry name" value="4Fe-4S ferredoxins"/>
    <property type="match status" value="1"/>
</dbReference>
<dbReference type="Proteomes" id="UP000288197">
    <property type="component" value="Unassembled WGS sequence"/>
</dbReference>
<organism evidence="2 3">
    <name type="scientific">Vagococcus fluvialis</name>
    <dbReference type="NCBI Taxonomy" id="2738"/>
    <lineage>
        <taxon>Bacteria</taxon>
        <taxon>Bacillati</taxon>
        <taxon>Bacillota</taxon>
        <taxon>Bacilli</taxon>
        <taxon>Lactobacillales</taxon>
        <taxon>Enterococcaceae</taxon>
        <taxon>Vagococcus</taxon>
    </lineage>
</organism>
<accession>A0A369B2W7</accession>
<comment type="cofactor">
    <cofactor evidence="1">
        <name>[4Fe-4S] cluster</name>
        <dbReference type="ChEBI" id="CHEBI:49883"/>
    </cofactor>
</comment>
<keyword evidence="3" id="KW-1185">Reference proteome</keyword>
<comment type="caution">
    <text evidence="2">The sequence shown here is derived from an EMBL/GenBank/DDBJ whole genome shotgun (WGS) entry which is preliminary data.</text>
</comment>
<dbReference type="InterPro" id="IPR052395">
    <property type="entry name" value="ET_Ferredoxin"/>
</dbReference>
<protein>
    <submittedName>
        <fullName evidence="2">Ferredoxin</fullName>
    </submittedName>
</protein>
<dbReference type="PANTHER" id="PTHR39163:SF1">
    <property type="entry name" value="FERREDOXIN"/>
    <property type="match status" value="1"/>
</dbReference>
<evidence type="ECO:0000313" key="2">
    <source>
        <dbReference type="EMBL" id="RSU04335.1"/>
    </source>
</evidence>
<dbReference type="GeneID" id="63145107"/>
<gene>
    <name evidence="2" type="ORF">CBF32_02870</name>
</gene>
<name>A0A369B2W7_9ENTE</name>
<dbReference type="AlphaFoldDB" id="A0A369B2W7"/>
<dbReference type="Pfam" id="PF13370">
    <property type="entry name" value="Fer4_13"/>
    <property type="match status" value="1"/>
</dbReference>
<evidence type="ECO:0000313" key="3">
    <source>
        <dbReference type="Proteomes" id="UP000288197"/>
    </source>
</evidence>
<evidence type="ECO:0000256" key="1">
    <source>
        <dbReference type="ARBA" id="ARBA00001966"/>
    </source>
</evidence>
<dbReference type="Gene3D" id="3.30.70.20">
    <property type="match status" value="1"/>
</dbReference>
<proteinExistence type="predicted"/>
<dbReference type="OrthoDB" id="9801085at2"/>
<sequence>MLCRIIPKKCIACGLCQIKAPEIFDYYDDGIVKLVDSEEKEFFILDEVPHDLLEAYKACPTRAIVIEK</sequence>
<reference evidence="2 3" key="1">
    <citation type="submission" date="2017-05" db="EMBL/GenBank/DDBJ databases">
        <title>Vagococcus spp. assemblies.</title>
        <authorList>
            <person name="Gulvik C.A."/>
        </authorList>
    </citation>
    <scope>NUCLEOTIDE SEQUENCE [LARGE SCALE GENOMIC DNA]</scope>
    <source>
        <strain evidence="2 3">NCFB 2497</strain>
    </source>
</reference>
<dbReference type="EMBL" id="NGJX01000002">
    <property type="protein sequence ID" value="RSU04335.1"/>
    <property type="molecule type" value="Genomic_DNA"/>
</dbReference>
<dbReference type="RefSeq" id="WP_114288458.1">
    <property type="nucleotide sequence ID" value="NZ_CP081459.1"/>
</dbReference>
<dbReference type="InterPro" id="IPR017896">
    <property type="entry name" value="4Fe4S_Fe-S-bd"/>
</dbReference>